<evidence type="ECO:0008006" key="4">
    <source>
        <dbReference type="Google" id="ProtNLM"/>
    </source>
</evidence>
<dbReference type="EMBL" id="CP000448">
    <property type="protein sequence ID" value="ABI69411.1"/>
    <property type="molecule type" value="Genomic_DNA"/>
</dbReference>
<dbReference type="Proteomes" id="UP000001968">
    <property type="component" value="Chromosome"/>
</dbReference>
<protein>
    <recommendedName>
        <fullName evidence="4">DUF4912 domain-containing protein</fullName>
    </recommendedName>
</protein>
<evidence type="ECO:0000256" key="1">
    <source>
        <dbReference type="SAM" id="Phobius"/>
    </source>
</evidence>
<name>Q0AV43_SYNWW</name>
<keyword evidence="1" id="KW-0812">Transmembrane</keyword>
<keyword evidence="1" id="KW-0472">Membrane</keyword>
<proteinExistence type="predicted"/>
<dbReference type="HOGENOM" id="CLU_1634556_0_0_9"/>
<keyword evidence="1" id="KW-1133">Transmembrane helix</keyword>
<organism evidence="2 3">
    <name type="scientific">Syntrophomonas wolfei subsp. wolfei (strain DSM 2245B / Goettingen)</name>
    <dbReference type="NCBI Taxonomy" id="335541"/>
    <lineage>
        <taxon>Bacteria</taxon>
        <taxon>Bacillati</taxon>
        <taxon>Bacillota</taxon>
        <taxon>Clostridia</taxon>
        <taxon>Eubacteriales</taxon>
        <taxon>Syntrophomonadaceae</taxon>
        <taxon>Syntrophomonas</taxon>
    </lineage>
</organism>
<dbReference type="KEGG" id="swo:Swol_2119"/>
<keyword evidence="3" id="KW-1185">Reference proteome</keyword>
<sequence>MSPILYIFLLTLVVALMLYWVISSLDTRKKSKEREEIDFHLETAQELFKYLEPEQETGDVLHLSSHPGYILAYWRINPKRWKQLEAKYGPNIGVNSLAIRLHESGSSSNTFELPIEELDGTCYFKSNSQVSYYGIIGLQKEENFIPLMLSNPVFSTDGAEAD</sequence>
<dbReference type="RefSeq" id="WP_011641502.1">
    <property type="nucleotide sequence ID" value="NC_008346.1"/>
</dbReference>
<feature type="transmembrane region" description="Helical" evidence="1">
    <location>
        <begin position="6"/>
        <end position="25"/>
    </location>
</feature>
<dbReference type="OrthoDB" id="9823440at2"/>
<accession>Q0AV43</accession>
<evidence type="ECO:0000313" key="3">
    <source>
        <dbReference type="Proteomes" id="UP000001968"/>
    </source>
</evidence>
<reference evidence="3" key="1">
    <citation type="journal article" date="2010" name="Environ. Microbiol.">
        <title>The genome of Syntrophomonas wolfei: new insights into syntrophic metabolism and biohydrogen production.</title>
        <authorList>
            <person name="Sieber J.R."/>
            <person name="Sims D.R."/>
            <person name="Han C."/>
            <person name="Kim E."/>
            <person name="Lykidis A."/>
            <person name="Lapidus A.L."/>
            <person name="McDonnald E."/>
            <person name="Rohlin L."/>
            <person name="Culley D.E."/>
            <person name="Gunsalus R."/>
            <person name="McInerney M.J."/>
        </authorList>
    </citation>
    <scope>NUCLEOTIDE SEQUENCE [LARGE SCALE GENOMIC DNA]</scope>
    <source>
        <strain evidence="3">DSM 2245B / Goettingen</strain>
    </source>
</reference>
<gene>
    <name evidence="2" type="ordered locus">Swol_2119</name>
</gene>
<evidence type="ECO:0000313" key="2">
    <source>
        <dbReference type="EMBL" id="ABI69411.1"/>
    </source>
</evidence>
<dbReference type="AlphaFoldDB" id="Q0AV43"/>